<dbReference type="SUPFAM" id="SSF55174">
    <property type="entry name" value="Alpha-L RNA-binding motif"/>
    <property type="match status" value="1"/>
</dbReference>
<dbReference type="Gene3D" id="3.10.290.10">
    <property type="entry name" value="RNA-binding S4 domain"/>
    <property type="match status" value="1"/>
</dbReference>
<dbReference type="RefSeq" id="WP_146814271.1">
    <property type="nucleotide sequence ID" value="NZ_BJYA01000002.1"/>
</dbReference>
<gene>
    <name evidence="3" type="ORF">AHA02nite_06110</name>
</gene>
<dbReference type="CDD" id="cd00165">
    <property type="entry name" value="S4"/>
    <property type="match status" value="1"/>
</dbReference>
<keyword evidence="4" id="KW-1185">Reference proteome</keyword>
<dbReference type="Gene3D" id="3.30.1370.160">
    <property type="match status" value="1"/>
</dbReference>
<dbReference type="Pfam" id="PF17774">
    <property type="entry name" value="YlmH_RBD"/>
    <property type="match status" value="1"/>
</dbReference>
<reference evidence="3 4" key="1">
    <citation type="submission" date="2019-07" db="EMBL/GenBank/DDBJ databases">
        <title>Whole genome shotgun sequence of Alkalibacillus haloalkaliphilus NBRC 103110.</title>
        <authorList>
            <person name="Hosoyama A."/>
            <person name="Uohara A."/>
            <person name="Ohji S."/>
            <person name="Ichikawa N."/>
        </authorList>
    </citation>
    <scope>NUCLEOTIDE SEQUENCE [LARGE SCALE GENOMIC DNA]</scope>
    <source>
        <strain evidence="3 4">NBRC 103110</strain>
    </source>
</reference>
<feature type="domain" description="RNA-binding S4" evidence="2">
    <location>
        <begin position="181"/>
        <end position="243"/>
    </location>
</feature>
<dbReference type="InterPro" id="IPR048443">
    <property type="entry name" value="RqcP2_N"/>
</dbReference>
<dbReference type="Pfam" id="PF21278">
    <property type="entry name" value="YlmH_1st"/>
    <property type="match status" value="1"/>
</dbReference>
<evidence type="ECO:0000256" key="1">
    <source>
        <dbReference type="PROSITE-ProRule" id="PRU00182"/>
    </source>
</evidence>
<evidence type="ECO:0000313" key="4">
    <source>
        <dbReference type="Proteomes" id="UP000321440"/>
    </source>
</evidence>
<dbReference type="Gene3D" id="3.30.70.330">
    <property type="match status" value="1"/>
</dbReference>
<sequence>MDLYQHFRPEEQPFIDQVLDWKDQVERNYIPVVSDFLDPREQLIFKSIIGQDENLQLSFNGGYEYAERKRAFLAPFYETVDFDDFNISILQGTYASKFVSLSHRDLLGTIMSLGLHRKKLGDLVVKEGQFQIICDQDLALYLKMNVEKIKNTRITLKEVDETNVLKPIHHWQDQEGTVSSTRLDVVLKEIYQISRQKAQTFIEKEAVKVNHRVVNNPSFQLESGDLISLKSYGRSKIVDLLGETRKNKVRIKTAKLK</sequence>
<dbReference type="PROSITE" id="PS50889">
    <property type="entry name" value="S4"/>
    <property type="match status" value="1"/>
</dbReference>
<dbReference type="EMBL" id="BJYA01000002">
    <property type="protein sequence ID" value="GEN44835.1"/>
    <property type="molecule type" value="Genomic_DNA"/>
</dbReference>
<dbReference type="InterPro" id="IPR012677">
    <property type="entry name" value="Nucleotide-bd_a/b_plait_sf"/>
</dbReference>
<dbReference type="InterPro" id="IPR002942">
    <property type="entry name" value="S4_RNA-bd"/>
</dbReference>
<dbReference type="AlphaFoldDB" id="A0A511W163"/>
<dbReference type="SMART" id="SM00363">
    <property type="entry name" value="S4"/>
    <property type="match status" value="1"/>
</dbReference>
<name>A0A511W163_9BACI</name>
<organism evidence="3 4">
    <name type="scientific">Alkalibacillus haloalkaliphilus</name>
    <dbReference type="NCBI Taxonomy" id="94136"/>
    <lineage>
        <taxon>Bacteria</taxon>
        <taxon>Bacillati</taxon>
        <taxon>Bacillota</taxon>
        <taxon>Bacilli</taxon>
        <taxon>Bacillales</taxon>
        <taxon>Bacillaceae</taxon>
        <taxon>Alkalibacillus</taxon>
    </lineage>
</organism>
<evidence type="ECO:0000313" key="3">
    <source>
        <dbReference type="EMBL" id="GEN44835.1"/>
    </source>
</evidence>
<dbReference type="InterPro" id="IPR036986">
    <property type="entry name" value="S4_RNA-bd_sf"/>
</dbReference>
<accession>A0A511W163</accession>
<dbReference type="PANTHER" id="PTHR13633:SF3">
    <property type="entry name" value="MITOCHONDRIAL TRANSCRIPTION RESCUE FACTOR 1"/>
    <property type="match status" value="1"/>
</dbReference>
<keyword evidence="1" id="KW-0694">RNA-binding</keyword>
<dbReference type="Pfam" id="PF01479">
    <property type="entry name" value="S4"/>
    <property type="match status" value="1"/>
</dbReference>
<dbReference type="Proteomes" id="UP000321440">
    <property type="component" value="Unassembled WGS sequence"/>
</dbReference>
<protein>
    <submittedName>
        <fullName evidence="3">RNA-binding protein S4</fullName>
    </submittedName>
</protein>
<dbReference type="PANTHER" id="PTHR13633">
    <property type="entry name" value="MITOCHONDRIAL TRANSCRIPTION RESCUE FACTOR 1"/>
    <property type="match status" value="1"/>
</dbReference>
<proteinExistence type="predicted"/>
<dbReference type="OrthoDB" id="9812787at2"/>
<comment type="caution">
    <text evidence="3">The sequence shown here is derived from an EMBL/GenBank/DDBJ whole genome shotgun (WGS) entry which is preliminary data.</text>
</comment>
<dbReference type="InterPro" id="IPR040591">
    <property type="entry name" value="RqcP2_RBD"/>
</dbReference>
<dbReference type="GO" id="GO:0003723">
    <property type="term" value="F:RNA binding"/>
    <property type="evidence" value="ECO:0007669"/>
    <property type="project" value="UniProtKB-KW"/>
</dbReference>
<evidence type="ECO:0000259" key="2">
    <source>
        <dbReference type="SMART" id="SM00363"/>
    </source>
</evidence>